<dbReference type="InterPro" id="IPR017871">
    <property type="entry name" value="ABC_transporter-like_CS"/>
</dbReference>
<dbReference type="Pfam" id="PF00005">
    <property type="entry name" value="ABC_tran"/>
    <property type="match status" value="2"/>
</dbReference>
<dbReference type="RefSeq" id="WP_014261580.1">
    <property type="nucleotide sequence ID" value="NC_016629.1"/>
</dbReference>
<dbReference type="GO" id="GO:0034040">
    <property type="term" value="F:ATPase-coupled lipid transmembrane transporter activity"/>
    <property type="evidence" value="ECO:0007669"/>
    <property type="project" value="TreeGrafter"/>
</dbReference>
<evidence type="ECO:0000259" key="9">
    <source>
        <dbReference type="PROSITE" id="PS50929"/>
    </source>
</evidence>
<dbReference type="AlphaFoldDB" id="F3YZE6"/>
<gene>
    <name evidence="10" type="ORF">Desaf_3698</name>
</gene>
<evidence type="ECO:0000256" key="1">
    <source>
        <dbReference type="ARBA" id="ARBA00004651"/>
    </source>
</evidence>
<name>F3YZE6_DESAF</name>
<evidence type="ECO:0000313" key="10">
    <source>
        <dbReference type="EMBL" id="EGJ51975.1"/>
    </source>
</evidence>
<dbReference type="Gene3D" id="1.20.1560.10">
    <property type="entry name" value="ABC transporter type 1, transmembrane domain"/>
    <property type="match status" value="1"/>
</dbReference>
<evidence type="ECO:0000256" key="6">
    <source>
        <dbReference type="ARBA" id="ARBA00023136"/>
    </source>
</evidence>
<dbReference type="eggNOG" id="COG1132">
    <property type="taxonomic scope" value="Bacteria"/>
</dbReference>
<keyword evidence="3" id="KW-0547">Nucleotide-binding</keyword>
<dbReference type="EMBL" id="CP003221">
    <property type="protein sequence ID" value="EGJ51975.1"/>
    <property type="molecule type" value="Genomic_DNA"/>
</dbReference>
<dbReference type="HOGENOM" id="CLU_012126_0_0_7"/>
<dbReference type="InterPro" id="IPR036640">
    <property type="entry name" value="ABC1_TM_sf"/>
</dbReference>
<dbReference type="GO" id="GO:0140359">
    <property type="term" value="F:ABC-type transporter activity"/>
    <property type="evidence" value="ECO:0007669"/>
    <property type="project" value="InterPro"/>
</dbReference>
<dbReference type="GO" id="GO:0005524">
    <property type="term" value="F:ATP binding"/>
    <property type="evidence" value="ECO:0007669"/>
    <property type="project" value="UniProtKB-KW"/>
</dbReference>
<dbReference type="InterPro" id="IPR003439">
    <property type="entry name" value="ABC_transporter-like_ATP-bd"/>
</dbReference>
<keyword evidence="11" id="KW-1185">Reference proteome</keyword>
<dbReference type="PROSITE" id="PS00211">
    <property type="entry name" value="ABC_TRANSPORTER_1"/>
    <property type="match status" value="1"/>
</dbReference>
<reference evidence="10 11" key="1">
    <citation type="journal article" date="2011" name="J. Bacteriol.">
        <title>Genome sequence of the mercury-methylating and pleomorphic Desulfovibrio africanus Strain Walvis Bay.</title>
        <authorList>
            <person name="Brown S.D."/>
            <person name="Wall J.D."/>
            <person name="Kucken A.M."/>
            <person name="Gilmour C.C."/>
            <person name="Podar M."/>
            <person name="Brandt C.C."/>
            <person name="Teshima H."/>
            <person name="Detter J.C."/>
            <person name="Han C.S."/>
            <person name="Land M.L."/>
            <person name="Lucas S."/>
            <person name="Han J."/>
            <person name="Pennacchio L."/>
            <person name="Nolan M."/>
            <person name="Pitluck S."/>
            <person name="Woyke T."/>
            <person name="Goodwin L."/>
            <person name="Palumbo A.V."/>
            <person name="Elias D.A."/>
        </authorList>
    </citation>
    <scope>NUCLEOTIDE SEQUENCE [LARGE SCALE GENOMIC DNA]</scope>
    <source>
        <strain evidence="10 11">Walvis Bay</strain>
    </source>
</reference>
<dbReference type="InterPro" id="IPR011527">
    <property type="entry name" value="ABC1_TM_dom"/>
</dbReference>
<keyword evidence="2 7" id="KW-0812">Transmembrane</keyword>
<evidence type="ECO:0000256" key="4">
    <source>
        <dbReference type="ARBA" id="ARBA00022840"/>
    </source>
</evidence>
<evidence type="ECO:0000256" key="2">
    <source>
        <dbReference type="ARBA" id="ARBA00022692"/>
    </source>
</evidence>
<dbReference type="PROSITE" id="PS50893">
    <property type="entry name" value="ABC_TRANSPORTER_2"/>
    <property type="match status" value="1"/>
</dbReference>
<dbReference type="SUPFAM" id="SSF90123">
    <property type="entry name" value="ABC transporter transmembrane region"/>
    <property type="match status" value="1"/>
</dbReference>
<evidence type="ECO:0000256" key="5">
    <source>
        <dbReference type="ARBA" id="ARBA00022989"/>
    </source>
</evidence>
<protein>
    <submittedName>
        <fullName evidence="10">Xenobiotic-transporting ATPase., Beta-glucan-transporting ATPase</fullName>
    </submittedName>
</protein>
<dbReference type="Gene3D" id="3.40.50.300">
    <property type="entry name" value="P-loop containing nucleotide triphosphate hydrolases"/>
    <property type="match status" value="2"/>
</dbReference>
<dbReference type="GO" id="GO:0005886">
    <property type="term" value="C:plasma membrane"/>
    <property type="evidence" value="ECO:0007669"/>
    <property type="project" value="UniProtKB-SubCell"/>
</dbReference>
<dbReference type="InterPro" id="IPR003593">
    <property type="entry name" value="AAA+_ATPase"/>
</dbReference>
<evidence type="ECO:0000313" key="11">
    <source>
        <dbReference type="Proteomes" id="UP000007844"/>
    </source>
</evidence>
<keyword evidence="5 7" id="KW-1133">Transmembrane helix</keyword>
<dbReference type="KEGG" id="daf:Desaf_3698"/>
<evidence type="ECO:0000259" key="8">
    <source>
        <dbReference type="PROSITE" id="PS50893"/>
    </source>
</evidence>
<dbReference type="SMART" id="SM00382">
    <property type="entry name" value="AAA"/>
    <property type="match status" value="1"/>
</dbReference>
<sequence>MKETAVPVTKRSLFHWVWRSSMLLQGILLAVIVVTVVTRVLPLEMQKRIINQAINLRRMDLLLLYCGYYLAAVLLASGLKFVINWLQTRLGEQALADLRQALYRHIISLPVGYFRRTPAGMVVSSLVTEISNVGDFVGMAVAVPLTNILTLVAFAAYMFWLNPLLAAISMAIYPLVLLVIPRLQRRTNEANKQRVDSTREYASKVGEAVSGIHEIHGNGSFRIEAARNDSIVEQMRRIRVSWNLYKFGIKAVNNLFTNLGPFFIFIVGGWLAITGRFDLGALVAFLSAQEKLYDPWKELLEFYQVYQDASVRYERTMEYFDASPEHALEAVGRSPLVLAPGLQVKNLTFTVDGGIRLISDVSLDLTPGEQMALVGFSGSGKSTLAMCIGQLYRYTSGHVLLDGHEVTELTKQDMAVNMGFVSQSPFIFDGKLKNNLLYACQALRSGEGGDDLCAEPSLDELIEILQQTGMFVDVLRFGLNTLLREEDGAQLAERIVRVRGKFQADHGAELAEYVEFFDERVYLRYSTVAANLVFGSSREPAFALDQLHENGDFRAFLDEAHLTRPLMSLGAELAEQTVDILGSLPPDSVFFEHSPVTAEEYPAYRELAARLQRTRLHRLGPAEEAMLLKLGLGFIPGRHKMVALSDILEKLILEGRAMFHDRAERDMPGAVTFFVLDKYIWNQTILDNILFGKSKTESQRAQELINQSIMQLLIEEDLLETIVEIGMHYEVGTKGDKLSGGQRQKLAIARVLLKHPRLLIMDEATSALDNRSQARIQNLIHQRLRGKSTVISVVHRLDTLAGYDKIAVMKAGKIVEVGTYDELMTRKGALHELVRGRQAA</sequence>
<dbReference type="PROSITE" id="PS50929">
    <property type="entry name" value="ABC_TM1F"/>
    <property type="match status" value="1"/>
</dbReference>
<dbReference type="SUPFAM" id="SSF52540">
    <property type="entry name" value="P-loop containing nucleoside triphosphate hydrolases"/>
    <property type="match status" value="1"/>
</dbReference>
<feature type="transmembrane region" description="Helical" evidence="7">
    <location>
        <begin position="62"/>
        <end position="86"/>
    </location>
</feature>
<dbReference type="InterPro" id="IPR027417">
    <property type="entry name" value="P-loop_NTPase"/>
</dbReference>
<accession>F3YZE6</accession>
<dbReference type="InterPro" id="IPR039421">
    <property type="entry name" value="Type_1_exporter"/>
</dbReference>
<feature type="transmembrane region" description="Helical" evidence="7">
    <location>
        <begin position="164"/>
        <end position="183"/>
    </location>
</feature>
<dbReference type="CDD" id="cd07346">
    <property type="entry name" value="ABC_6TM_exporters"/>
    <property type="match status" value="1"/>
</dbReference>
<feature type="domain" description="ABC transmembrane type-1" evidence="9">
    <location>
        <begin position="27"/>
        <end position="308"/>
    </location>
</feature>
<dbReference type="GO" id="GO:0016887">
    <property type="term" value="F:ATP hydrolysis activity"/>
    <property type="evidence" value="ECO:0007669"/>
    <property type="project" value="InterPro"/>
</dbReference>
<dbReference type="Proteomes" id="UP000007844">
    <property type="component" value="Chromosome"/>
</dbReference>
<feature type="domain" description="ABC transporter" evidence="8">
    <location>
        <begin position="342"/>
        <end position="836"/>
    </location>
</feature>
<evidence type="ECO:0000256" key="3">
    <source>
        <dbReference type="ARBA" id="ARBA00022741"/>
    </source>
</evidence>
<feature type="transmembrane region" description="Helical" evidence="7">
    <location>
        <begin position="255"/>
        <end position="273"/>
    </location>
</feature>
<dbReference type="Pfam" id="PF00664">
    <property type="entry name" value="ABC_membrane"/>
    <property type="match status" value="1"/>
</dbReference>
<feature type="transmembrane region" description="Helical" evidence="7">
    <location>
        <begin position="22"/>
        <end position="41"/>
    </location>
</feature>
<evidence type="ECO:0000256" key="7">
    <source>
        <dbReference type="SAM" id="Phobius"/>
    </source>
</evidence>
<organism evidence="10 11">
    <name type="scientific">Desulfocurvibacter africanus subsp. africanus str. Walvis Bay</name>
    <dbReference type="NCBI Taxonomy" id="690850"/>
    <lineage>
        <taxon>Bacteria</taxon>
        <taxon>Pseudomonadati</taxon>
        <taxon>Thermodesulfobacteriota</taxon>
        <taxon>Desulfovibrionia</taxon>
        <taxon>Desulfovibrionales</taxon>
        <taxon>Desulfovibrionaceae</taxon>
        <taxon>Desulfocurvibacter</taxon>
    </lineage>
</organism>
<keyword evidence="6 7" id="KW-0472">Membrane</keyword>
<dbReference type="PANTHER" id="PTHR24221">
    <property type="entry name" value="ATP-BINDING CASSETTE SUB-FAMILY B"/>
    <property type="match status" value="1"/>
</dbReference>
<comment type="subcellular location">
    <subcellularLocation>
        <location evidence="1">Cell membrane</location>
        <topology evidence="1">Multi-pass membrane protein</topology>
    </subcellularLocation>
</comment>
<keyword evidence="4" id="KW-0067">ATP-binding</keyword>
<proteinExistence type="predicted"/>
<dbReference type="PANTHER" id="PTHR24221:SF654">
    <property type="entry name" value="ATP-BINDING CASSETTE SUB-FAMILY B MEMBER 6"/>
    <property type="match status" value="1"/>
</dbReference>
<dbReference type="STRING" id="690850.Desaf_3698"/>